<dbReference type="Proteomes" id="UP000281955">
    <property type="component" value="Unassembled WGS sequence"/>
</dbReference>
<dbReference type="InterPro" id="IPR021491">
    <property type="entry name" value="DUF3145"/>
</dbReference>
<gene>
    <name evidence="1" type="ORF">CLV35_2440</name>
</gene>
<name>A0A420XP35_9ACTN</name>
<dbReference type="AlphaFoldDB" id="A0A420XP35"/>
<reference evidence="1 2" key="1">
    <citation type="submission" date="2018-10" db="EMBL/GenBank/DDBJ databases">
        <title>Genomic Encyclopedia of Archaeal and Bacterial Type Strains, Phase II (KMG-II): from individual species to whole genera.</title>
        <authorList>
            <person name="Goeker M."/>
        </authorList>
    </citation>
    <scope>NUCLEOTIDE SEQUENCE [LARGE SCALE GENOMIC DNA]</scope>
    <source>
        <strain evidence="1 2">RP-AC37</strain>
    </source>
</reference>
<organism evidence="1 2">
    <name type="scientific">Motilibacter peucedani</name>
    <dbReference type="NCBI Taxonomy" id="598650"/>
    <lineage>
        <taxon>Bacteria</taxon>
        <taxon>Bacillati</taxon>
        <taxon>Actinomycetota</taxon>
        <taxon>Actinomycetes</taxon>
        <taxon>Motilibacterales</taxon>
        <taxon>Motilibacteraceae</taxon>
        <taxon>Motilibacter</taxon>
    </lineage>
</organism>
<evidence type="ECO:0000313" key="1">
    <source>
        <dbReference type="EMBL" id="RKS73944.1"/>
    </source>
</evidence>
<comment type="caution">
    <text evidence="1">The sequence shown here is derived from an EMBL/GenBank/DDBJ whole genome shotgun (WGS) entry which is preliminary data.</text>
</comment>
<evidence type="ECO:0000313" key="2">
    <source>
        <dbReference type="Proteomes" id="UP000281955"/>
    </source>
</evidence>
<dbReference type="InParanoid" id="A0A420XP35"/>
<keyword evidence="2" id="KW-1185">Reference proteome</keyword>
<accession>A0A420XP35</accession>
<dbReference type="OrthoDB" id="3210860at2"/>
<dbReference type="Pfam" id="PF11343">
    <property type="entry name" value="DUF3145"/>
    <property type="match status" value="1"/>
</dbReference>
<dbReference type="RefSeq" id="WP_121193731.1">
    <property type="nucleotide sequence ID" value="NZ_RBWV01000012.1"/>
</dbReference>
<dbReference type="EMBL" id="RBWV01000012">
    <property type="protein sequence ID" value="RKS73944.1"/>
    <property type="molecule type" value="Genomic_DNA"/>
</dbReference>
<protein>
    <submittedName>
        <fullName evidence="1">Uncharacterized protein DUF3145</fullName>
    </submittedName>
</protein>
<sequence>MSVRSSRPQAPATTRGVVLVHATAPALVPHLEWAIGAVLGVRVTLDWTAQPAAPGSLRAELSWQGAAGTGARLTSALRDCKLVRFEVTEEPSPGAEGERYAFTPTLGLFSAVMSVHGDVLVPEERLRAVVARSAVDGSDLVAALAELMGAPWDDELEAFRAAGEGAPVRWLHQVG</sequence>
<proteinExistence type="predicted"/>